<feature type="transmembrane region" description="Helical" evidence="1">
    <location>
        <begin position="212"/>
        <end position="233"/>
    </location>
</feature>
<keyword evidence="4" id="KW-1185">Reference proteome</keyword>
<dbReference type="Proteomes" id="UP000237340">
    <property type="component" value="Unassembled WGS sequence"/>
</dbReference>
<keyword evidence="1" id="KW-1133">Transmembrane helix</keyword>
<feature type="domain" description="DUF6545" evidence="2">
    <location>
        <begin position="241"/>
        <end position="305"/>
    </location>
</feature>
<dbReference type="InterPro" id="IPR050039">
    <property type="entry name" value="MAB_1171c-like"/>
</dbReference>
<keyword evidence="1" id="KW-0812">Transmembrane</keyword>
<dbReference type="InterPro" id="IPR046675">
    <property type="entry name" value="DUF6545"/>
</dbReference>
<feature type="transmembrane region" description="Helical" evidence="1">
    <location>
        <begin position="60"/>
        <end position="81"/>
    </location>
</feature>
<protein>
    <recommendedName>
        <fullName evidence="2">DUF6545 domain-containing protein</fullName>
    </recommendedName>
</protein>
<dbReference type="Pfam" id="PF20182">
    <property type="entry name" value="DUF6545"/>
    <property type="match status" value="1"/>
</dbReference>
<dbReference type="AlphaFoldDB" id="A0A2S3Z9U8"/>
<proteinExistence type="predicted"/>
<gene>
    <name evidence="3" type="ORF">C3B61_15640</name>
</gene>
<accession>A0A2S3Z9U8</accession>
<dbReference type="NCBIfam" id="NF042915">
    <property type="entry name" value="MAB_1171c_fam"/>
    <property type="match status" value="1"/>
</dbReference>
<evidence type="ECO:0000313" key="4">
    <source>
        <dbReference type="Proteomes" id="UP000237340"/>
    </source>
</evidence>
<evidence type="ECO:0000256" key="1">
    <source>
        <dbReference type="SAM" id="Phobius"/>
    </source>
</evidence>
<organism evidence="3 4">
    <name type="scientific">Cryobacterium zongtaii</name>
    <dbReference type="NCBI Taxonomy" id="1259217"/>
    <lineage>
        <taxon>Bacteria</taxon>
        <taxon>Bacillati</taxon>
        <taxon>Actinomycetota</taxon>
        <taxon>Actinomycetes</taxon>
        <taxon>Micrococcales</taxon>
        <taxon>Microbacteriaceae</taxon>
        <taxon>Cryobacterium</taxon>
    </lineage>
</organism>
<evidence type="ECO:0000313" key="3">
    <source>
        <dbReference type="EMBL" id="POH62311.1"/>
    </source>
</evidence>
<dbReference type="RefSeq" id="WP_103461502.1">
    <property type="nucleotide sequence ID" value="NZ_PPXD01000026.1"/>
</dbReference>
<feature type="transmembrane region" description="Helical" evidence="1">
    <location>
        <begin position="168"/>
        <end position="192"/>
    </location>
</feature>
<reference evidence="3 4" key="1">
    <citation type="submission" date="2018-01" db="EMBL/GenBank/DDBJ databases">
        <title>Cryobacterium sp. nov., from glaciers in China.</title>
        <authorList>
            <person name="Liu Q."/>
            <person name="Xin Y.-H."/>
        </authorList>
    </citation>
    <scope>NUCLEOTIDE SEQUENCE [LARGE SCALE GENOMIC DNA]</scope>
    <source>
        <strain evidence="3 4">TMN-42</strain>
    </source>
</reference>
<keyword evidence="1" id="KW-0472">Membrane</keyword>
<feature type="transmembrane region" description="Helical" evidence="1">
    <location>
        <begin position="134"/>
        <end position="156"/>
    </location>
</feature>
<evidence type="ECO:0000259" key="2">
    <source>
        <dbReference type="Pfam" id="PF20182"/>
    </source>
</evidence>
<feature type="transmembrane region" description="Helical" evidence="1">
    <location>
        <begin position="93"/>
        <end position="114"/>
    </location>
</feature>
<comment type="caution">
    <text evidence="3">The sequence shown here is derived from an EMBL/GenBank/DDBJ whole genome shotgun (WGS) entry which is preliminary data.</text>
</comment>
<sequence length="339" mass="36496">MTVVLVAAAMWLLAASLLILRRGRAERNITYAALTIAVAMTLNTDPVYRLLDKLAGGDNLVTLVADVALMIGVFFLGRGVMKASERQPKAVRLALGRVALVTAILGAVVAFTLIDLGGTTTNFMLELGEQPAAAVYSMIQFVYYGIVLAAMAVLAARQFRNIEGVQKLPPASLFIGSILGVILSVVVIAMDLAHVSGELDLMAEIAVTYEPLRLLAFLFLCLGFAGQPAARTLQARSRERRTRELVDDLRPIWAEATKARPGISQNQQVAVPVDEPDTVLHRQVVEIRDAMIDTRVNFAVSEPERELIERAELHLVGAGPAISSAATSPTTTGDEKLGR</sequence>
<name>A0A2S3Z9U8_9MICO</name>
<dbReference type="EMBL" id="PPXD01000026">
    <property type="protein sequence ID" value="POH62311.1"/>
    <property type="molecule type" value="Genomic_DNA"/>
</dbReference>